<dbReference type="PANTHER" id="PTHR33204">
    <property type="entry name" value="TRANSCRIPTIONAL REGULATOR, MARR FAMILY"/>
    <property type="match status" value="1"/>
</dbReference>
<dbReference type="InterPro" id="IPR036390">
    <property type="entry name" value="WH_DNA-bd_sf"/>
</dbReference>
<evidence type="ECO:0000256" key="1">
    <source>
        <dbReference type="ARBA" id="ARBA00023015"/>
    </source>
</evidence>
<keyword evidence="6" id="KW-1185">Reference proteome</keyword>
<accession>A0A495XIZ2</accession>
<evidence type="ECO:0000256" key="3">
    <source>
        <dbReference type="ARBA" id="ARBA00023163"/>
    </source>
</evidence>
<protein>
    <submittedName>
        <fullName evidence="5">HxlR family transcriptional regulator</fullName>
    </submittedName>
</protein>
<dbReference type="Pfam" id="PF01638">
    <property type="entry name" value="HxlR"/>
    <property type="match status" value="1"/>
</dbReference>
<evidence type="ECO:0000313" key="5">
    <source>
        <dbReference type="EMBL" id="RKT73105.1"/>
    </source>
</evidence>
<evidence type="ECO:0000259" key="4">
    <source>
        <dbReference type="PROSITE" id="PS51118"/>
    </source>
</evidence>
<evidence type="ECO:0000313" key="6">
    <source>
        <dbReference type="Proteomes" id="UP000272729"/>
    </source>
</evidence>
<feature type="domain" description="HTH hxlR-type" evidence="4">
    <location>
        <begin position="14"/>
        <end position="113"/>
    </location>
</feature>
<keyword evidence="2" id="KW-0238">DNA-binding</keyword>
<organism evidence="5 6">
    <name type="scientific">Saccharothrix variisporea</name>
    <dbReference type="NCBI Taxonomy" id="543527"/>
    <lineage>
        <taxon>Bacteria</taxon>
        <taxon>Bacillati</taxon>
        <taxon>Actinomycetota</taxon>
        <taxon>Actinomycetes</taxon>
        <taxon>Pseudonocardiales</taxon>
        <taxon>Pseudonocardiaceae</taxon>
        <taxon>Saccharothrix</taxon>
    </lineage>
</organism>
<dbReference type="SUPFAM" id="SSF46785">
    <property type="entry name" value="Winged helix' DNA-binding domain"/>
    <property type="match status" value="1"/>
</dbReference>
<keyword evidence="3" id="KW-0804">Transcription</keyword>
<name>A0A495XIZ2_9PSEU</name>
<evidence type="ECO:0000256" key="2">
    <source>
        <dbReference type="ARBA" id="ARBA00023125"/>
    </source>
</evidence>
<dbReference type="PANTHER" id="PTHR33204:SF18">
    <property type="entry name" value="TRANSCRIPTIONAL REGULATORY PROTEIN"/>
    <property type="match status" value="1"/>
</dbReference>
<dbReference type="PROSITE" id="PS51118">
    <property type="entry name" value="HTH_HXLR"/>
    <property type="match status" value="1"/>
</dbReference>
<reference evidence="5 6" key="1">
    <citation type="submission" date="2018-10" db="EMBL/GenBank/DDBJ databases">
        <title>Sequencing the genomes of 1000 actinobacteria strains.</title>
        <authorList>
            <person name="Klenk H.-P."/>
        </authorList>
    </citation>
    <scope>NUCLEOTIDE SEQUENCE [LARGE SCALE GENOMIC DNA]</scope>
    <source>
        <strain evidence="5 6">DSM 43911</strain>
    </source>
</reference>
<gene>
    <name evidence="5" type="ORF">DFJ66_6432</name>
</gene>
<sequence>MEGVQGVVIDNDRCSIARALGVLGERWSLQIVRDVFNGVRRFDALQQHLAIARNVLTNRLHGLVEAGLLERKPYQDFGSRVRYEYDLTPAGRDLWPVLLSLMAWGDRHLADGGPPVEPEHAECGGRVSLVPVCEHGHTVPPKELRLRLAR</sequence>
<keyword evidence="1" id="KW-0805">Transcription regulation</keyword>
<dbReference type="InterPro" id="IPR002577">
    <property type="entry name" value="HTH_HxlR"/>
</dbReference>
<proteinExistence type="predicted"/>
<dbReference type="Proteomes" id="UP000272729">
    <property type="component" value="Unassembled WGS sequence"/>
</dbReference>
<comment type="caution">
    <text evidence="5">The sequence shown here is derived from an EMBL/GenBank/DDBJ whole genome shotgun (WGS) entry which is preliminary data.</text>
</comment>
<dbReference type="InterPro" id="IPR036388">
    <property type="entry name" value="WH-like_DNA-bd_sf"/>
</dbReference>
<dbReference type="EMBL" id="RBXR01000001">
    <property type="protein sequence ID" value="RKT73105.1"/>
    <property type="molecule type" value="Genomic_DNA"/>
</dbReference>
<dbReference type="AlphaFoldDB" id="A0A495XIZ2"/>
<dbReference type="Gene3D" id="1.10.10.10">
    <property type="entry name" value="Winged helix-like DNA-binding domain superfamily/Winged helix DNA-binding domain"/>
    <property type="match status" value="1"/>
</dbReference>
<dbReference type="GO" id="GO:0003677">
    <property type="term" value="F:DNA binding"/>
    <property type="evidence" value="ECO:0007669"/>
    <property type="project" value="UniProtKB-KW"/>
</dbReference>